<gene>
    <name evidence="3" type="ORF">BRADI_3g32407v3</name>
</gene>
<dbReference type="STRING" id="15368.A0A0Q3LZC2"/>
<dbReference type="InterPro" id="IPR001810">
    <property type="entry name" value="F-box_dom"/>
</dbReference>
<sequence>EEIPQPATTTISSLGDDLLREVFLRLPSLPSLVRAAITCRGFLRIIRSSPAFRRRFLELHPPPLLDLFLDIYDSDTPTFRPLRRCSDPDLAAAGRGDFLLTRLPDDDEGVAPKWAIRDCHDGYVVLVSYNTRHRAKTTGLSVLSASVTKRGARAAVFSSGTREWQISPWVDATSLQPGDDEYSTHNGILVNGFIYWTQASRGNARVLNITTLQFSLINLPPHRDEHGALTPGETKDGKLCIVCAVGLTLVIWSWRADDAGVERWMLEKTFHLLQVIDVLTRSVEHIALKILVILDGLVYFSAYYESDPNLSGWFLSFCLETSNLNKLGCVLHFDNLYPYIMAWPLFIYHGKLIDSTPSVPY</sequence>
<proteinExistence type="predicted"/>
<dbReference type="InterPro" id="IPR036047">
    <property type="entry name" value="F-box-like_dom_sf"/>
</dbReference>
<dbReference type="Proteomes" id="UP000008810">
    <property type="component" value="Chromosome 3"/>
</dbReference>
<name>A0A0Q3LZC2_BRADI</name>
<accession>A0A0Q3LZC2</accession>
<evidence type="ECO:0000313" key="4">
    <source>
        <dbReference type="EnsemblPlants" id="KQJ97605"/>
    </source>
</evidence>
<dbReference type="EMBL" id="CM000882">
    <property type="protein sequence ID" value="KQJ97605.2"/>
    <property type="molecule type" value="Genomic_DNA"/>
</dbReference>
<keyword evidence="5" id="KW-1185">Reference proteome</keyword>
<reference evidence="4" key="3">
    <citation type="submission" date="2018-08" db="UniProtKB">
        <authorList>
            <consortium name="EnsemblPlants"/>
        </authorList>
    </citation>
    <scope>IDENTIFICATION</scope>
    <source>
        <strain evidence="4">cv. Bd21</strain>
    </source>
</reference>
<evidence type="ECO:0000313" key="5">
    <source>
        <dbReference type="Proteomes" id="UP000008810"/>
    </source>
</evidence>
<dbReference type="InterPro" id="IPR056594">
    <property type="entry name" value="AT5G49610-like_b-prop"/>
</dbReference>
<protein>
    <submittedName>
        <fullName evidence="3 4">Uncharacterized protein</fullName>
    </submittedName>
</protein>
<dbReference type="Pfam" id="PF00646">
    <property type="entry name" value="F-box"/>
    <property type="match status" value="1"/>
</dbReference>
<organism evidence="3">
    <name type="scientific">Brachypodium distachyon</name>
    <name type="common">Purple false brome</name>
    <name type="synonym">Trachynia distachya</name>
    <dbReference type="NCBI Taxonomy" id="15368"/>
    <lineage>
        <taxon>Eukaryota</taxon>
        <taxon>Viridiplantae</taxon>
        <taxon>Streptophyta</taxon>
        <taxon>Embryophyta</taxon>
        <taxon>Tracheophyta</taxon>
        <taxon>Spermatophyta</taxon>
        <taxon>Magnoliopsida</taxon>
        <taxon>Liliopsida</taxon>
        <taxon>Poales</taxon>
        <taxon>Poaceae</taxon>
        <taxon>BOP clade</taxon>
        <taxon>Pooideae</taxon>
        <taxon>Stipodae</taxon>
        <taxon>Brachypodieae</taxon>
        <taxon>Brachypodium</taxon>
    </lineage>
</organism>
<dbReference type="Gramene" id="KQJ97605">
    <property type="protein sequence ID" value="KQJ97605"/>
    <property type="gene ID" value="BRADI_3g32407v3"/>
</dbReference>
<dbReference type="EnsemblPlants" id="KQJ97605">
    <property type="protein sequence ID" value="KQJ97605"/>
    <property type="gene ID" value="BRADI_3g32407v3"/>
</dbReference>
<evidence type="ECO:0000259" key="1">
    <source>
        <dbReference type="Pfam" id="PF00646"/>
    </source>
</evidence>
<reference evidence="3" key="2">
    <citation type="submission" date="2017-06" db="EMBL/GenBank/DDBJ databases">
        <title>WGS assembly of Brachypodium distachyon.</title>
        <authorList>
            <consortium name="The International Brachypodium Initiative"/>
            <person name="Lucas S."/>
            <person name="Harmon-Smith M."/>
            <person name="Lail K."/>
            <person name="Tice H."/>
            <person name="Grimwood J."/>
            <person name="Bruce D."/>
            <person name="Barry K."/>
            <person name="Shu S."/>
            <person name="Lindquist E."/>
            <person name="Wang M."/>
            <person name="Pitluck S."/>
            <person name="Vogel J.P."/>
            <person name="Garvin D.F."/>
            <person name="Mockler T.C."/>
            <person name="Schmutz J."/>
            <person name="Rokhsar D."/>
            <person name="Bevan M.W."/>
        </authorList>
    </citation>
    <scope>NUCLEOTIDE SEQUENCE</scope>
    <source>
        <strain evidence="3">Bd21</strain>
    </source>
</reference>
<dbReference type="Pfam" id="PF23635">
    <property type="entry name" value="Beta-prop_AT5G49610-like"/>
    <property type="match status" value="1"/>
</dbReference>
<feature type="domain" description="F-box" evidence="1">
    <location>
        <begin position="11"/>
        <end position="50"/>
    </location>
</feature>
<dbReference type="SUPFAM" id="SSF81383">
    <property type="entry name" value="F-box domain"/>
    <property type="match status" value="1"/>
</dbReference>
<feature type="domain" description="F-box protein AT5G49610-like beta-propeller" evidence="2">
    <location>
        <begin position="139"/>
        <end position="282"/>
    </location>
</feature>
<dbReference type="PANTHER" id="PTHR33207">
    <property type="entry name" value="F-BOX DOMAIN CONTAINING PROTEIN-RELATED"/>
    <property type="match status" value="1"/>
</dbReference>
<dbReference type="AlphaFoldDB" id="A0A0Q3LZC2"/>
<dbReference type="InParanoid" id="A0A0Q3LZC2"/>
<feature type="non-terminal residue" evidence="3">
    <location>
        <position position="1"/>
    </location>
</feature>
<evidence type="ECO:0000313" key="3">
    <source>
        <dbReference type="EMBL" id="KQJ97605.2"/>
    </source>
</evidence>
<dbReference type="OrthoDB" id="694358at2759"/>
<evidence type="ECO:0000259" key="2">
    <source>
        <dbReference type="Pfam" id="PF23635"/>
    </source>
</evidence>
<reference evidence="3 4" key="1">
    <citation type="journal article" date="2010" name="Nature">
        <title>Genome sequencing and analysis of the model grass Brachypodium distachyon.</title>
        <authorList>
            <consortium name="International Brachypodium Initiative"/>
        </authorList>
    </citation>
    <scope>NUCLEOTIDE SEQUENCE [LARGE SCALE GENOMIC DNA]</scope>
    <source>
        <strain evidence="3 4">Bd21</strain>
    </source>
</reference>